<keyword evidence="3" id="KW-1185">Reference proteome</keyword>
<evidence type="ECO:0000313" key="3">
    <source>
        <dbReference type="Proteomes" id="UP000250235"/>
    </source>
</evidence>
<organism evidence="2 3">
    <name type="scientific">Dorcoceras hygrometricum</name>
    <dbReference type="NCBI Taxonomy" id="472368"/>
    <lineage>
        <taxon>Eukaryota</taxon>
        <taxon>Viridiplantae</taxon>
        <taxon>Streptophyta</taxon>
        <taxon>Embryophyta</taxon>
        <taxon>Tracheophyta</taxon>
        <taxon>Spermatophyta</taxon>
        <taxon>Magnoliopsida</taxon>
        <taxon>eudicotyledons</taxon>
        <taxon>Gunneridae</taxon>
        <taxon>Pentapetalae</taxon>
        <taxon>asterids</taxon>
        <taxon>lamiids</taxon>
        <taxon>Lamiales</taxon>
        <taxon>Gesneriaceae</taxon>
        <taxon>Didymocarpoideae</taxon>
        <taxon>Trichosporeae</taxon>
        <taxon>Loxocarpinae</taxon>
        <taxon>Dorcoceras</taxon>
    </lineage>
</organism>
<protein>
    <submittedName>
        <fullName evidence="2">Uncharacterized protein</fullName>
    </submittedName>
</protein>
<gene>
    <name evidence="2" type="ORF">F511_21259</name>
</gene>
<dbReference type="AlphaFoldDB" id="A0A2Z7D9M4"/>
<feature type="compositionally biased region" description="Low complexity" evidence="1">
    <location>
        <begin position="36"/>
        <end position="50"/>
    </location>
</feature>
<evidence type="ECO:0000313" key="2">
    <source>
        <dbReference type="EMBL" id="KZV55763.1"/>
    </source>
</evidence>
<name>A0A2Z7D9M4_9LAMI</name>
<feature type="region of interest" description="Disordered" evidence="1">
    <location>
        <begin position="76"/>
        <end position="99"/>
    </location>
</feature>
<feature type="region of interest" description="Disordered" evidence="1">
    <location>
        <begin position="36"/>
        <end position="55"/>
    </location>
</feature>
<dbReference type="EMBL" id="KQ988455">
    <property type="protein sequence ID" value="KZV55763.1"/>
    <property type="molecule type" value="Genomic_DNA"/>
</dbReference>
<proteinExistence type="predicted"/>
<sequence>MVSIIELLGWQSPLSNKAQFRTGKFRIALLRKHISPNSSALKPSSALASPRVATPPKQRIPVPHWQISVALLRKHVSSTTSAPRPSSALAPPRVANPLE</sequence>
<feature type="compositionally biased region" description="Low complexity" evidence="1">
    <location>
        <begin position="77"/>
        <end position="99"/>
    </location>
</feature>
<reference evidence="2 3" key="1">
    <citation type="journal article" date="2015" name="Proc. Natl. Acad. Sci. U.S.A.">
        <title>The resurrection genome of Boea hygrometrica: A blueprint for survival of dehydration.</title>
        <authorList>
            <person name="Xiao L."/>
            <person name="Yang G."/>
            <person name="Zhang L."/>
            <person name="Yang X."/>
            <person name="Zhao S."/>
            <person name="Ji Z."/>
            <person name="Zhou Q."/>
            <person name="Hu M."/>
            <person name="Wang Y."/>
            <person name="Chen M."/>
            <person name="Xu Y."/>
            <person name="Jin H."/>
            <person name="Xiao X."/>
            <person name="Hu G."/>
            <person name="Bao F."/>
            <person name="Hu Y."/>
            <person name="Wan P."/>
            <person name="Li L."/>
            <person name="Deng X."/>
            <person name="Kuang T."/>
            <person name="Xiang C."/>
            <person name="Zhu J.K."/>
            <person name="Oliver M.J."/>
            <person name="He Y."/>
        </authorList>
    </citation>
    <scope>NUCLEOTIDE SEQUENCE [LARGE SCALE GENOMIC DNA]</scope>
    <source>
        <strain evidence="3">cv. XS01</strain>
    </source>
</reference>
<accession>A0A2Z7D9M4</accession>
<dbReference type="Proteomes" id="UP000250235">
    <property type="component" value="Unassembled WGS sequence"/>
</dbReference>
<evidence type="ECO:0000256" key="1">
    <source>
        <dbReference type="SAM" id="MobiDB-lite"/>
    </source>
</evidence>